<dbReference type="InterPro" id="IPR004188">
    <property type="entry name" value="Phe-tRNA_ligase_II_N"/>
</dbReference>
<dbReference type="Pfam" id="PF02912">
    <property type="entry name" value="Phe_tRNA-synt_N"/>
    <property type="match status" value="1"/>
</dbReference>
<name>A0A381Y5X1_9ZZZZ</name>
<dbReference type="EMBL" id="UINC01017453">
    <property type="protein sequence ID" value="SVA72375.1"/>
    <property type="molecule type" value="Genomic_DNA"/>
</dbReference>
<dbReference type="GO" id="GO:0004826">
    <property type="term" value="F:phenylalanine-tRNA ligase activity"/>
    <property type="evidence" value="ECO:0007669"/>
    <property type="project" value="InterPro"/>
</dbReference>
<evidence type="ECO:0000313" key="2">
    <source>
        <dbReference type="EMBL" id="SVA72375.1"/>
    </source>
</evidence>
<proteinExistence type="predicted"/>
<sequence length="53" mass="6058">MENFDQIESDILNKIKNVSDQNSLDSIKTEIFGKKGIITELFKKIGSLDQSQR</sequence>
<gene>
    <name evidence="2" type="ORF">METZ01_LOCUS125229</name>
</gene>
<dbReference type="AlphaFoldDB" id="A0A381Y5X1"/>
<dbReference type="InterPro" id="IPR010978">
    <property type="entry name" value="tRNA-bd_arm"/>
</dbReference>
<evidence type="ECO:0000259" key="1">
    <source>
        <dbReference type="Pfam" id="PF02912"/>
    </source>
</evidence>
<dbReference type="GO" id="GO:0005737">
    <property type="term" value="C:cytoplasm"/>
    <property type="evidence" value="ECO:0007669"/>
    <property type="project" value="InterPro"/>
</dbReference>
<dbReference type="GO" id="GO:0006432">
    <property type="term" value="P:phenylalanyl-tRNA aminoacylation"/>
    <property type="evidence" value="ECO:0007669"/>
    <property type="project" value="InterPro"/>
</dbReference>
<feature type="non-terminal residue" evidence="2">
    <location>
        <position position="53"/>
    </location>
</feature>
<feature type="domain" description="Phenylalanine-tRNA ligase class II N-terminal" evidence="1">
    <location>
        <begin position="20"/>
        <end position="53"/>
    </location>
</feature>
<accession>A0A381Y5X1</accession>
<dbReference type="GO" id="GO:0005524">
    <property type="term" value="F:ATP binding"/>
    <property type="evidence" value="ECO:0007669"/>
    <property type="project" value="InterPro"/>
</dbReference>
<organism evidence="2">
    <name type="scientific">marine metagenome</name>
    <dbReference type="NCBI Taxonomy" id="408172"/>
    <lineage>
        <taxon>unclassified sequences</taxon>
        <taxon>metagenomes</taxon>
        <taxon>ecological metagenomes</taxon>
    </lineage>
</organism>
<dbReference type="SUPFAM" id="SSF46589">
    <property type="entry name" value="tRNA-binding arm"/>
    <property type="match status" value="1"/>
</dbReference>
<protein>
    <recommendedName>
        <fullName evidence="1">Phenylalanine-tRNA ligase class II N-terminal domain-containing protein</fullName>
    </recommendedName>
</protein>
<reference evidence="2" key="1">
    <citation type="submission" date="2018-05" db="EMBL/GenBank/DDBJ databases">
        <authorList>
            <person name="Lanie J.A."/>
            <person name="Ng W.-L."/>
            <person name="Kazmierczak K.M."/>
            <person name="Andrzejewski T.M."/>
            <person name="Davidsen T.M."/>
            <person name="Wayne K.J."/>
            <person name="Tettelin H."/>
            <person name="Glass J.I."/>
            <person name="Rusch D."/>
            <person name="Podicherti R."/>
            <person name="Tsui H.-C.T."/>
            <person name="Winkler M.E."/>
        </authorList>
    </citation>
    <scope>NUCLEOTIDE SEQUENCE</scope>
</reference>